<accession>A0A0F9CT18</accession>
<dbReference type="SUPFAM" id="SSF52507">
    <property type="entry name" value="Homo-oligomeric flavin-containing Cys decarboxylases, HFCD"/>
    <property type="match status" value="1"/>
</dbReference>
<reference evidence="2" key="1">
    <citation type="journal article" date="2015" name="Nature">
        <title>Complex archaea that bridge the gap between prokaryotes and eukaryotes.</title>
        <authorList>
            <person name="Spang A."/>
            <person name="Saw J.H."/>
            <person name="Jorgensen S.L."/>
            <person name="Zaremba-Niedzwiedzka K."/>
            <person name="Martijn J."/>
            <person name="Lind A.E."/>
            <person name="van Eijk R."/>
            <person name="Schleper C."/>
            <person name="Guy L."/>
            <person name="Ettema T.J."/>
        </authorList>
    </citation>
    <scope>NUCLEOTIDE SEQUENCE</scope>
</reference>
<dbReference type="GO" id="GO:0071513">
    <property type="term" value="C:phosphopantothenoylcysteine decarboxylase complex"/>
    <property type="evidence" value="ECO:0007669"/>
    <property type="project" value="TreeGrafter"/>
</dbReference>
<sequence length="197" mass="21458">MKSSKKKSKHPSLDIVGTHGSELSGKRIVLCVAGSVAVYKAIELARLLMRHGGNVVCVESYAATKLIKPDYFKWATGNDVITKLTGDLEHIEVADYKRSDLIIVYPGTANTLGKLANGIDDTPVSTVLTVGFGSRIPIVMGLAMHRSMYDNRAVRKNIDFLKGKVDFVSPVMIEGKAKAAEPEDVFQLVLQKFGYSS</sequence>
<proteinExistence type="predicted"/>
<dbReference type="GO" id="GO:0004633">
    <property type="term" value="F:phosphopantothenoylcysteine decarboxylase activity"/>
    <property type="evidence" value="ECO:0007669"/>
    <property type="project" value="TreeGrafter"/>
</dbReference>
<protein>
    <recommendedName>
        <fullName evidence="1">Flavoprotein domain-containing protein</fullName>
    </recommendedName>
</protein>
<dbReference type="GO" id="GO:0015937">
    <property type="term" value="P:coenzyme A biosynthetic process"/>
    <property type="evidence" value="ECO:0007669"/>
    <property type="project" value="TreeGrafter"/>
</dbReference>
<comment type="caution">
    <text evidence="2">The sequence shown here is derived from an EMBL/GenBank/DDBJ whole genome shotgun (WGS) entry which is preliminary data.</text>
</comment>
<dbReference type="Pfam" id="PF02441">
    <property type="entry name" value="Flavoprotein"/>
    <property type="match status" value="1"/>
</dbReference>
<dbReference type="AlphaFoldDB" id="A0A0F9CT18"/>
<dbReference type="InterPro" id="IPR003382">
    <property type="entry name" value="Flavoprotein"/>
</dbReference>
<dbReference type="EMBL" id="LAZR01045074">
    <property type="protein sequence ID" value="KKK99736.1"/>
    <property type="molecule type" value="Genomic_DNA"/>
</dbReference>
<dbReference type="GO" id="GO:0010181">
    <property type="term" value="F:FMN binding"/>
    <property type="evidence" value="ECO:0007669"/>
    <property type="project" value="TreeGrafter"/>
</dbReference>
<dbReference type="Gene3D" id="3.40.50.1950">
    <property type="entry name" value="Flavin prenyltransferase-like"/>
    <property type="match status" value="1"/>
</dbReference>
<dbReference type="InterPro" id="IPR036551">
    <property type="entry name" value="Flavin_trans-like"/>
</dbReference>
<dbReference type="PANTHER" id="PTHR14359">
    <property type="entry name" value="HOMO-OLIGOMERIC FLAVIN CONTAINING CYS DECARBOXYLASE FAMILY"/>
    <property type="match status" value="1"/>
</dbReference>
<organism evidence="2">
    <name type="scientific">marine sediment metagenome</name>
    <dbReference type="NCBI Taxonomy" id="412755"/>
    <lineage>
        <taxon>unclassified sequences</taxon>
        <taxon>metagenomes</taxon>
        <taxon>ecological metagenomes</taxon>
    </lineage>
</organism>
<evidence type="ECO:0000259" key="1">
    <source>
        <dbReference type="Pfam" id="PF02441"/>
    </source>
</evidence>
<evidence type="ECO:0000313" key="2">
    <source>
        <dbReference type="EMBL" id="KKK99736.1"/>
    </source>
</evidence>
<name>A0A0F9CT18_9ZZZZ</name>
<gene>
    <name evidence="2" type="ORF">LCGC14_2629740</name>
</gene>
<dbReference type="PANTHER" id="PTHR14359:SF6">
    <property type="entry name" value="PHOSPHOPANTOTHENOYLCYSTEINE DECARBOXYLASE"/>
    <property type="match status" value="1"/>
</dbReference>
<feature type="non-terminal residue" evidence="2">
    <location>
        <position position="197"/>
    </location>
</feature>
<feature type="domain" description="Flavoprotein" evidence="1">
    <location>
        <begin position="26"/>
        <end position="192"/>
    </location>
</feature>